<evidence type="ECO:0000313" key="3">
    <source>
        <dbReference type="Proteomes" id="UP000070617"/>
    </source>
</evidence>
<comment type="caution">
    <text evidence="2">The sequence shown here is derived from an EMBL/GenBank/DDBJ whole genome shotgun (WGS) entry which is preliminary data.</text>
</comment>
<evidence type="ECO:0000313" key="2">
    <source>
        <dbReference type="EMBL" id="KXA13903.1"/>
    </source>
</evidence>
<dbReference type="Pfam" id="PF01402">
    <property type="entry name" value="RHH_1"/>
    <property type="match status" value="1"/>
</dbReference>
<accession>A0A133NCB6</accession>
<evidence type="ECO:0000259" key="1">
    <source>
        <dbReference type="Pfam" id="PF01402"/>
    </source>
</evidence>
<dbReference type="Proteomes" id="UP000070617">
    <property type="component" value="Unassembled WGS sequence"/>
</dbReference>
<reference evidence="3" key="1">
    <citation type="submission" date="2016-01" db="EMBL/GenBank/DDBJ databases">
        <authorList>
            <person name="Mitreva M."/>
            <person name="Pepin K.H."/>
            <person name="Mihindukulasuriya K.A."/>
            <person name="Fulton R."/>
            <person name="Fronick C."/>
            <person name="O'Laughlin M."/>
            <person name="Miner T."/>
            <person name="Herter B."/>
            <person name="Rosa B.A."/>
            <person name="Cordes M."/>
            <person name="Tomlinson C."/>
            <person name="Wollam A."/>
            <person name="Palsikar V.B."/>
            <person name="Mardis E.R."/>
            <person name="Wilson R.K."/>
        </authorList>
    </citation>
    <scope>NUCLEOTIDE SEQUENCE [LARGE SCALE GENOMIC DNA]</scope>
    <source>
        <strain evidence="3">CMW8396</strain>
    </source>
</reference>
<dbReference type="Gene3D" id="1.10.1220.10">
    <property type="entry name" value="Met repressor-like"/>
    <property type="match status" value="1"/>
</dbReference>
<sequence length="60" mass="7257">MEGKKSKMGRPTDSKKNLMLRIRLDEETYKKLEKLSKIENVSMSEFVRNFIKVQYKKKFK</sequence>
<keyword evidence="3" id="KW-1185">Reference proteome</keyword>
<dbReference type="InterPro" id="IPR002145">
    <property type="entry name" value="CopG"/>
</dbReference>
<proteinExistence type="predicted"/>
<feature type="domain" description="Ribbon-helix-helix protein CopG" evidence="1">
    <location>
        <begin position="22"/>
        <end position="52"/>
    </location>
</feature>
<dbReference type="RefSeq" id="WP_008800771.1">
    <property type="nucleotide sequence ID" value="NZ_KQ956550.1"/>
</dbReference>
<dbReference type="PATRIC" id="fig|134605.3.peg.1195"/>
<dbReference type="EMBL" id="LRPX01000058">
    <property type="protein sequence ID" value="KXA13903.1"/>
    <property type="molecule type" value="Genomic_DNA"/>
</dbReference>
<dbReference type="InterPro" id="IPR013321">
    <property type="entry name" value="Arc_rbn_hlx_hlx"/>
</dbReference>
<protein>
    <submittedName>
        <fullName evidence="2">Ribbon-helix-helix protein, CopG family</fullName>
    </submittedName>
</protein>
<name>A0A133NCB6_9FUSO</name>
<gene>
    <name evidence="2" type="ORF">HMPREF3206_01212</name>
</gene>
<dbReference type="SUPFAM" id="SSF47598">
    <property type="entry name" value="Ribbon-helix-helix"/>
    <property type="match status" value="1"/>
</dbReference>
<dbReference type="GO" id="GO:0006355">
    <property type="term" value="P:regulation of DNA-templated transcription"/>
    <property type="evidence" value="ECO:0007669"/>
    <property type="project" value="InterPro"/>
</dbReference>
<dbReference type="InterPro" id="IPR010985">
    <property type="entry name" value="Ribbon_hlx_hlx"/>
</dbReference>
<dbReference type="AlphaFoldDB" id="A0A133NCB6"/>
<organism evidence="2 3">
    <name type="scientific">Fusobacterium equinum</name>
    <dbReference type="NCBI Taxonomy" id="134605"/>
    <lineage>
        <taxon>Bacteria</taxon>
        <taxon>Fusobacteriati</taxon>
        <taxon>Fusobacteriota</taxon>
        <taxon>Fusobacteriia</taxon>
        <taxon>Fusobacteriales</taxon>
        <taxon>Fusobacteriaceae</taxon>
        <taxon>Fusobacterium</taxon>
    </lineage>
</organism>